<dbReference type="SUPFAM" id="SSF53474">
    <property type="entry name" value="alpha/beta-Hydrolases"/>
    <property type="match status" value="1"/>
</dbReference>
<proteinExistence type="predicted"/>
<protein>
    <submittedName>
        <fullName evidence="2">Alpha/beta fold hydrolase</fullName>
    </submittedName>
</protein>
<accession>A0A5Q2FFY6</accession>
<dbReference type="GO" id="GO:0080030">
    <property type="term" value="F:methyl indole-3-acetate esterase activity"/>
    <property type="evidence" value="ECO:0007669"/>
    <property type="project" value="TreeGrafter"/>
</dbReference>
<dbReference type="InterPro" id="IPR029058">
    <property type="entry name" value="AB_hydrolase_fold"/>
</dbReference>
<dbReference type="InterPro" id="IPR000073">
    <property type="entry name" value="AB_hydrolase_1"/>
</dbReference>
<organism evidence="2 3">
    <name type="scientific">Raineyella fluvialis</name>
    <dbReference type="NCBI Taxonomy" id="2662261"/>
    <lineage>
        <taxon>Bacteria</taxon>
        <taxon>Bacillati</taxon>
        <taxon>Actinomycetota</taxon>
        <taxon>Actinomycetes</taxon>
        <taxon>Propionibacteriales</taxon>
        <taxon>Propionibacteriaceae</taxon>
        <taxon>Raineyella</taxon>
    </lineage>
</organism>
<dbReference type="EMBL" id="CP045725">
    <property type="protein sequence ID" value="QGF24707.1"/>
    <property type="molecule type" value="Genomic_DNA"/>
</dbReference>
<gene>
    <name evidence="2" type="ORF">Rai3103_14905</name>
</gene>
<evidence type="ECO:0000313" key="3">
    <source>
        <dbReference type="Proteomes" id="UP000386847"/>
    </source>
</evidence>
<dbReference type="GO" id="GO:0080032">
    <property type="term" value="F:methyl jasmonate esterase activity"/>
    <property type="evidence" value="ECO:0007669"/>
    <property type="project" value="TreeGrafter"/>
</dbReference>
<feature type="domain" description="AB hydrolase-1" evidence="1">
    <location>
        <begin position="5"/>
        <end position="238"/>
    </location>
</feature>
<evidence type="ECO:0000259" key="1">
    <source>
        <dbReference type="Pfam" id="PF12697"/>
    </source>
</evidence>
<reference evidence="2 3" key="1">
    <citation type="submission" date="2019-10" db="EMBL/GenBank/DDBJ databases">
        <title>Genomic analysis of Raineyella sp. CBA3103.</title>
        <authorList>
            <person name="Roh S.W."/>
        </authorList>
    </citation>
    <scope>NUCLEOTIDE SEQUENCE [LARGE SCALE GENOMIC DNA]</scope>
    <source>
        <strain evidence="2 3">CBA3103</strain>
    </source>
</reference>
<dbReference type="AlphaFoldDB" id="A0A5Q2FFY6"/>
<sequence length="248" mass="27211">MADYVLVHGAWHGAWCWDKLVPLLEAAGHRAYTPTLTGVGERAALLAPGIGLDTHIQDVTDLIEENDLRQVILVGHSYSGMVITGVADSLPDRIARLVYLDAVVPRDGQSMASAAHLGALLRYAARRHGDGWRVNPPGERRPGKGGLFDVTREPDLGLVRSRVTPQPLKTFLQTLHLSHPEALAAIPRTFIECTDRGAAVALMRRIMRRALPQYGPGWERRTLRSGHDAMIIAPQELALLLLEVSPTR</sequence>
<dbReference type="GO" id="GO:0009694">
    <property type="term" value="P:jasmonic acid metabolic process"/>
    <property type="evidence" value="ECO:0007669"/>
    <property type="project" value="TreeGrafter"/>
</dbReference>
<dbReference type="InterPro" id="IPR045889">
    <property type="entry name" value="MES/HNL"/>
</dbReference>
<dbReference type="Proteomes" id="UP000386847">
    <property type="component" value="Chromosome"/>
</dbReference>
<dbReference type="PANTHER" id="PTHR10992">
    <property type="entry name" value="METHYLESTERASE FAMILY MEMBER"/>
    <property type="match status" value="1"/>
</dbReference>
<dbReference type="Pfam" id="PF12697">
    <property type="entry name" value="Abhydrolase_6"/>
    <property type="match status" value="1"/>
</dbReference>
<keyword evidence="3" id="KW-1185">Reference proteome</keyword>
<dbReference type="RefSeq" id="WP_153573236.1">
    <property type="nucleotide sequence ID" value="NZ_CP045725.1"/>
</dbReference>
<evidence type="ECO:0000313" key="2">
    <source>
        <dbReference type="EMBL" id="QGF24707.1"/>
    </source>
</evidence>
<dbReference type="Gene3D" id="3.40.50.1820">
    <property type="entry name" value="alpha/beta hydrolase"/>
    <property type="match status" value="1"/>
</dbReference>
<dbReference type="GO" id="GO:0080031">
    <property type="term" value="F:methyl salicylate esterase activity"/>
    <property type="evidence" value="ECO:0007669"/>
    <property type="project" value="TreeGrafter"/>
</dbReference>
<dbReference type="KEGG" id="rain:Rai3103_14905"/>
<dbReference type="GO" id="GO:0009696">
    <property type="term" value="P:salicylic acid metabolic process"/>
    <property type="evidence" value="ECO:0007669"/>
    <property type="project" value="TreeGrafter"/>
</dbReference>
<name>A0A5Q2FFY6_9ACTN</name>
<keyword evidence="2" id="KW-0378">Hydrolase</keyword>
<dbReference type="PANTHER" id="PTHR10992:SF872">
    <property type="entry name" value="METHYLESTERASE 11, CHLOROPLASTIC-RELATED"/>
    <property type="match status" value="1"/>
</dbReference>